<dbReference type="RefSeq" id="WP_338348608.1">
    <property type="nucleotide sequence ID" value="NZ_CAUZMB010000025.1"/>
</dbReference>
<evidence type="ECO:0000313" key="2">
    <source>
        <dbReference type="Proteomes" id="UP001314166"/>
    </source>
</evidence>
<name>A0ABN9Z2I1_9LACO</name>
<dbReference type="EMBL" id="CAUZMB010000025">
    <property type="protein sequence ID" value="CAK1255315.1"/>
    <property type="molecule type" value="Genomic_DNA"/>
</dbReference>
<reference evidence="1 2" key="1">
    <citation type="submission" date="2023-10" db="EMBL/GenBank/DDBJ databases">
        <authorList>
            <person name="Botero Cardona J."/>
        </authorList>
    </citation>
    <scope>NUCLEOTIDE SEQUENCE [LARGE SCALE GENOMIC DNA]</scope>
    <source>
        <strain evidence="1 2">R-55214</strain>
    </source>
</reference>
<evidence type="ECO:0008006" key="3">
    <source>
        <dbReference type="Google" id="ProtNLM"/>
    </source>
</evidence>
<dbReference type="InterPro" id="IPR010982">
    <property type="entry name" value="Lambda_DNA-bd_dom_sf"/>
</dbReference>
<keyword evidence="2" id="KW-1185">Reference proteome</keyword>
<protein>
    <recommendedName>
        <fullName evidence="3">HTH cro/C1-type domain-containing protein</fullName>
    </recommendedName>
</protein>
<accession>A0ABN9Z2I1</accession>
<dbReference type="Gene3D" id="1.10.260.40">
    <property type="entry name" value="lambda repressor-like DNA-binding domains"/>
    <property type="match status" value="1"/>
</dbReference>
<gene>
    <name evidence="1" type="ORF">R55214_HHFBAMCI_01704</name>
</gene>
<organism evidence="1 2">
    <name type="scientific">Fructobacillus evanidus</name>
    <dbReference type="NCBI Taxonomy" id="3064281"/>
    <lineage>
        <taxon>Bacteria</taxon>
        <taxon>Bacillati</taxon>
        <taxon>Bacillota</taxon>
        <taxon>Bacilli</taxon>
        <taxon>Lactobacillales</taxon>
        <taxon>Lactobacillaceae</taxon>
        <taxon>Fructobacillus</taxon>
    </lineage>
</organism>
<sequence length="65" mass="7959">MTKEISDKMANRLWTARRSTKLTDSQLAEKLDISKTQIKRFYGENRRNFSDKTYQKLWRFAYYDD</sequence>
<proteinExistence type="predicted"/>
<dbReference type="Proteomes" id="UP001314166">
    <property type="component" value="Unassembled WGS sequence"/>
</dbReference>
<evidence type="ECO:0000313" key="1">
    <source>
        <dbReference type="EMBL" id="CAK1255315.1"/>
    </source>
</evidence>
<comment type="caution">
    <text evidence="1">The sequence shown here is derived from an EMBL/GenBank/DDBJ whole genome shotgun (WGS) entry which is preliminary data.</text>
</comment>
<dbReference type="InterPro" id="IPR001387">
    <property type="entry name" value="Cro/C1-type_HTH"/>
</dbReference>
<dbReference type="CDD" id="cd00093">
    <property type="entry name" value="HTH_XRE"/>
    <property type="match status" value="1"/>
</dbReference>
<dbReference type="SUPFAM" id="SSF47413">
    <property type="entry name" value="lambda repressor-like DNA-binding domains"/>
    <property type="match status" value="1"/>
</dbReference>